<name>U4LJI3_PYROM</name>
<proteinExistence type="predicted"/>
<dbReference type="Proteomes" id="UP000018144">
    <property type="component" value="Unassembled WGS sequence"/>
</dbReference>
<protein>
    <submittedName>
        <fullName evidence="2">Uncharacterized protein</fullName>
    </submittedName>
</protein>
<evidence type="ECO:0000313" key="3">
    <source>
        <dbReference type="Proteomes" id="UP000018144"/>
    </source>
</evidence>
<sequence>MKMRKRRYMKKMMETMKNKCVRNILIKALRFRTPLVLPVNPGVDVSGPPALTGPDGPDEDVQPEPDKTSFPSACNTLKYSTPIVDCTNKSADATADTSAPAAGIAPHFSQMEPNSTTQPDYQNFDLASGVVELFTFYETPVPTVEDVHSHILKNFPMLIPAIRAVADPDLTAPAVMAANGGIAAGT</sequence>
<evidence type="ECO:0000256" key="1">
    <source>
        <dbReference type="SAM" id="MobiDB-lite"/>
    </source>
</evidence>
<feature type="region of interest" description="Disordered" evidence="1">
    <location>
        <begin position="40"/>
        <end position="70"/>
    </location>
</feature>
<keyword evidence="3" id="KW-1185">Reference proteome</keyword>
<gene>
    <name evidence="2" type="ORF">PCON_11240</name>
</gene>
<accession>U4LJI3</accession>
<dbReference type="EMBL" id="HF935629">
    <property type="protein sequence ID" value="CCX31717.1"/>
    <property type="molecule type" value="Genomic_DNA"/>
</dbReference>
<reference evidence="2 3" key="1">
    <citation type="journal article" date="2013" name="PLoS Genet.">
        <title>The genome and development-dependent transcriptomes of Pyronema confluens: a window into fungal evolution.</title>
        <authorList>
            <person name="Traeger S."/>
            <person name="Altegoer F."/>
            <person name="Freitag M."/>
            <person name="Gabaldon T."/>
            <person name="Kempken F."/>
            <person name="Kumar A."/>
            <person name="Marcet-Houben M."/>
            <person name="Poggeler S."/>
            <person name="Stajich J.E."/>
            <person name="Nowrousian M."/>
        </authorList>
    </citation>
    <scope>NUCLEOTIDE SEQUENCE [LARGE SCALE GENOMIC DNA]</scope>
    <source>
        <strain evidence="3">CBS 100304</strain>
        <tissue evidence="2">Vegetative mycelium</tissue>
    </source>
</reference>
<organism evidence="2 3">
    <name type="scientific">Pyronema omphalodes (strain CBS 100304)</name>
    <name type="common">Pyronema confluens</name>
    <dbReference type="NCBI Taxonomy" id="1076935"/>
    <lineage>
        <taxon>Eukaryota</taxon>
        <taxon>Fungi</taxon>
        <taxon>Dikarya</taxon>
        <taxon>Ascomycota</taxon>
        <taxon>Pezizomycotina</taxon>
        <taxon>Pezizomycetes</taxon>
        <taxon>Pezizales</taxon>
        <taxon>Pyronemataceae</taxon>
        <taxon>Pyronema</taxon>
    </lineage>
</organism>
<evidence type="ECO:0000313" key="2">
    <source>
        <dbReference type="EMBL" id="CCX31717.1"/>
    </source>
</evidence>
<dbReference type="AlphaFoldDB" id="U4LJI3"/>